<protein>
    <submittedName>
        <fullName evidence="2">Uncharacterized protein</fullName>
    </submittedName>
</protein>
<comment type="caution">
    <text evidence="2">The sequence shown here is derived from an EMBL/GenBank/DDBJ whole genome shotgun (WGS) entry which is preliminary data.</text>
</comment>
<sequence length="290" mass="29479">MQAAAQEEADFTAAVAAPVAMEQGSDDADLATTIAASVAMEQGLGGTVGATASKVLGPQSLGEERAFAHMSPPRCESTEDEEPVFERGRWREGASSAVGEVDPAKVEVEPVKIKVDLAKVDFCNQVQPLASSSGTPNIFSLLDLAQDSMRLKTQPSAGVQCVGPSPSGSSSSSRVSEDIDGASGGATGNEDTQQGTAATQDDNAAVTPDVAGNAKSNPSPDVVIEDATDEGDDDKDNETFQQLQSRLHSDNPGPSGAASVGEGCDPPHGSASGRKKCSVARGGGLPHDSV</sequence>
<keyword evidence="3" id="KW-1185">Reference proteome</keyword>
<feature type="compositionally biased region" description="Acidic residues" evidence="1">
    <location>
        <begin position="223"/>
        <end position="236"/>
    </location>
</feature>
<reference evidence="2" key="1">
    <citation type="submission" date="2022-07" db="EMBL/GenBank/DDBJ databases">
        <authorList>
            <person name="Macas J."/>
            <person name="Novak P."/>
            <person name="Neumann P."/>
        </authorList>
    </citation>
    <scope>NUCLEOTIDE SEQUENCE</scope>
</reference>
<evidence type="ECO:0000313" key="2">
    <source>
        <dbReference type="EMBL" id="CAH9120262.1"/>
    </source>
</evidence>
<evidence type="ECO:0000313" key="3">
    <source>
        <dbReference type="Proteomes" id="UP001152484"/>
    </source>
</evidence>
<name>A0A9P1A3E5_CUSEU</name>
<gene>
    <name evidence="2" type="ORF">CEURO_LOCUS22653</name>
</gene>
<feature type="region of interest" description="Disordered" evidence="1">
    <location>
        <begin position="153"/>
        <end position="290"/>
    </location>
</feature>
<accession>A0A9P1A3E5</accession>
<evidence type="ECO:0000256" key="1">
    <source>
        <dbReference type="SAM" id="MobiDB-lite"/>
    </source>
</evidence>
<feature type="compositionally biased region" description="Polar residues" evidence="1">
    <location>
        <begin position="189"/>
        <end position="202"/>
    </location>
</feature>
<organism evidence="2 3">
    <name type="scientific">Cuscuta europaea</name>
    <name type="common">European dodder</name>
    <dbReference type="NCBI Taxonomy" id="41803"/>
    <lineage>
        <taxon>Eukaryota</taxon>
        <taxon>Viridiplantae</taxon>
        <taxon>Streptophyta</taxon>
        <taxon>Embryophyta</taxon>
        <taxon>Tracheophyta</taxon>
        <taxon>Spermatophyta</taxon>
        <taxon>Magnoliopsida</taxon>
        <taxon>eudicotyledons</taxon>
        <taxon>Gunneridae</taxon>
        <taxon>Pentapetalae</taxon>
        <taxon>asterids</taxon>
        <taxon>lamiids</taxon>
        <taxon>Solanales</taxon>
        <taxon>Convolvulaceae</taxon>
        <taxon>Cuscuteae</taxon>
        <taxon>Cuscuta</taxon>
        <taxon>Cuscuta subgen. Cuscuta</taxon>
    </lineage>
</organism>
<feature type="compositionally biased region" description="Low complexity" evidence="1">
    <location>
        <begin position="163"/>
        <end position="173"/>
    </location>
</feature>
<proteinExistence type="predicted"/>
<dbReference type="AlphaFoldDB" id="A0A9P1A3E5"/>
<dbReference type="EMBL" id="CAMAPE010000083">
    <property type="protein sequence ID" value="CAH9120262.1"/>
    <property type="molecule type" value="Genomic_DNA"/>
</dbReference>
<feature type="compositionally biased region" description="Gly residues" evidence="1">
    <location>
        <begin position="281"/>
        <end position="290"/>
    </location>
</feature>
<dbReference type="Proteomes" id="UP001152484">
    <property type="component" value="Unassembled WGS sequence"/>
</dbReference>
<feature type="region of interest" description="Disordered" evidence="1">
    <location>
        <begin position="63"/>
        <end position="103"/>
    </location>
</feature>